<feature type="non-terminal residue" evidence="1">
    <location>
        <position position="126"/>
    </location>
</feature>
<sequence length="126" mass="15283">TALDAHNIERALAPITIHFFRPRTCFDLKKFIELNLRINYHHRADTEDYWADYTDDFEARRRHYGRFSLQLIQELNLYHIPKGLQDDNIYLLSYEYDTMIKHTPLEDLDWFKREKDDLVEIIAPVL</sequence>
<evidence type="ECO:0000313" key="2">
    <source>
        <dbReference type="Proteomes" id="UP000824469"/>
    </source>
</evidence>
<dbReference type="AlphaFoldDB" id="A0AA38L9R5"/>
<dbReference type="EMBL" id="JAHRHJ020000004">
    <property type="protein sequence ID" value="KAH9317014.1"/>
    <property type="molecule type" value="Genomic_DNA"/>
</dbReference>
<reference evidence="1 2" key="1">
    <citation type="journal article" date="2021" name="Nat. Plants">
        <title>The Taxus genome provides insights into paclitaxel biosynthesis.</title>
        <authorList>
            <person name="Xiong X."/>
            <person name="Gou J."/>
            <person name="Liao Q."/>
            <person name="Li Y."/>
            <person name="Zhou Q."/>
            <person name="Bi G."/>
            <person name="Li C."/>
            <person name="Du R."/>
            <person name="Wang X."/>
            <person name="Sun T."/>
            <person name="Guo L."/>
            <person name="Liang H."/>
            <person name="Lu P."/>
            <person name="Wu Y."/>
            <person name="Zhang Z."/>
            <person name="Ro D.K."/>
            <person name="Shang Y."/>
            <person name="Huang S."/>
            <person name="Yan J."/>
        </authorList>
    </citation>
    <scope>NUCLEOTIDE SEQUENCE [LARGE SCALE GENOMIC DNA]</scope>
    <source>
        <strain evidence="1">Ta-2019</strain>
    </source>
</reference>
<gene>
    <name evidence="1" type="ORF">KI387_018783</name>
</gene>
<name>A0AA38L9R5_TAXCH</name>
<protein>
    <submittedName>
        <fullName evidence="1">Uncharacterized protein</fullName>
    </submittedName>
</protein>
<feature type="non-terminal residue" evidence="1">
    <location>
        <position position="1"/>
    </location>
</feature>
<keyword evidence="2" id="KW-1185">Reference proteome</keyword>
<dbReference type="Proteomes" id="UP000824469">
    <property type="component" value="Unassembled WGS sequence"/>
</dbReference>
<comment type="caution">
    <text evidence="1">The sequence shown here is derived from an EMBL/GenBank/DDBJ whole genome shotgun (WGS) entry which is preliminary data.</text>
</comment>
<accession>A0AA38L9R5</accession>
<proteinExistence type="predicted"/>
<organism evidence="1 2">
    <name type="scientific">Taxus chinensis</name>
    <name type="common">Chinese yew</name>
    <name type="synonym">Taxus wallichiana var. chinensis</name>
    <dbReference type="NCBI Taxonomy" id="29808"/>
    <lineage>
        <taxon>Eukaryota</taxon>
        <taxon>Viridiplantae</taxon>
        <taxon>Streptophyta</taxon>
        <taxon>Embryophyta</taxon>
        <taxon>Tracheophyta</taxon>
        <taxon>Spermatophyta</taxon>
        <taxon>Pinopsida</taxon>
        <taxon>Pinidae</taxon>
        <taxon>Conifers II</taxon>
        <taxon>Cupressales</taxon>
        <taxon>Taxaceae</taxon>
        <taxon>Taxus</taxon>
    </lineage>
</organism>
<evidence type="ECO:0000313" key="1">
    <source>
        <dbReference type="EMBL" id="KAH9317014.1"/>
    </source>
</evidence>